<dbReference type="Gene3D" id="3.40.50.1000">
    <property type="entry name" value="HAD superfamily/HAD-like"/>
    <property type="match status" value="1"/>
</dbReference>
<dbReference type="PANTHER" id="PTHR43344">
    <property type="entry name" value="PHOSPHOSERINE PHOSPHATASE"/>
    <property type="match status" value="1"/>
</dbReference>
<dbReference type="InterPro" id="IPR006385">
    <property type="entry name" value="HAD_hydro_SerB1"/>
</dbReference>
<dbReference type="OrthoDB" id="9790031at2"/>
<keyword evidence="3" id="KW-0460">Magnesium</keyword>
<evidence type="ECO:0000313" key="4">
    <source>
        <dbReference type="EMBL" id="CCF82770.1"/>
    </source>
</evidence>
<dbReference type="GO" id="GO:0016787">
    <property type="term" value="F:hydrolase activity"/>
    <property type="evidence" value="ECO:0007669"/>
    <property type="project" value="UniProtKB-KW"/>
</dbReference>
<dbReference type="Proteomes" id="UP000004221">
    <property type="component" value="Unassembled WGS sequence"/>
</dbReference>
<keyword evidence="2" id="KW-0378">Hydrolase</keyword>
<evidence type="ECO:0000313" key="5">
    <source>
        <dbReference type="Proteomes" id="UP000004221"/>
    </source>
</evidence>
<dbReference type="NCBIfam" id="TIGR01488">
    <property type="entry name" value="HAD-SF-IB"/>
    <property type="match status" value="1"/>
</dbReference>
<comment type="caution">
    <text evidence="4">The sequence shown here is derived from an EMBL/GenBank/DDBJ whole genome shotgun (WGS) entry which is preliminary data.</text>
</comment>
<dbReference type="InterPro" id="IPR023214">
    <property type="entry name" value="HAD_sf"/>
</dbReference>
<dbReference type="NCBIfam" id="TIGR01490">
    <property type="entry name" value="HAD-SF-IB-hyp1"/>
    <property type="match status" value="1"/>
</dbReference>
<evidence type="ECO:0000256" key="2">
    <source>
        <dbReference type="ARBA" id="ARBA00022801"/>
    </source>
</evidence>
<gene>
    <name evidence="4" type="ORF">NITHO_1550009</name>
</gene>
<reference evidence="4 5" key="1">
    <citation type="journal article" date="2012" name="ISME J.">
        <title>Nitrification expanded: discovery, physiology and genomics of a nitrite-oxidizing bacterium from the phylum Chloroflexi.</title>
        <authorList>
            <person name="Sorokin D.Y."/>
            <person name="Lucker S."/>
            <person name="Vejmelkova D."/>
            <person name="Kostrikina N.A."/>
            <person name="Kleerebezem R."/>
            <person name="Rijpstra W.I."/>
            <person name="Damste J.S."/>
            <person name="Le Paslier D."/>
            <person name="Muyzer G."/>
            <person name="Wagner M."/>
            <person name="van Loosdrecht M.C."/>
            <person name="Daims H."/>
        </authorList>
    </citation>
    <scope>NUCLEOTIDE SEQUENCE [LARGE SCALE GENOMIC DNA]</scope>
    <source>
        <strain evidence="5">none</strain>
    </source>
</reference>
<organism evidence="4 5">
    <name type="scientific">Nitrolancea hollandica Lb</name>
    <dbReference type="NCBI Taxonomy" id="1129897"/>
    <lineage>
        <taxon>Bacteria</taxon>
        <taxon>Pseudomonadati</taxon>
        <taxon>Thermomicrobiota</taxon>
        <taxon>Thermomicrobia</taxon>
        <taxon>Sphaerobacterales</taxon>
        <taxon>Sphaerobacterineae</taxon>
        <taxon>Sphaerobacteraceae</taxon>
        <taxon>Nitrolancea</taxon>
    </lineage>
</organism>
<evidence type="ECO:0008006" key="6">
    <source>
        <dbReference type="Google" id="ProtNLM"/>
    </source>
</evidence>
<evidence type="ECO:0000256" key="3">
    <source>
        <dbReference type="ARBA" id="ARBA00022842"/>
    </source>
</evidence>
<dbReference type="AlphaFoldDB" id="I4EDK8"/>
<dbReference type="Pfam" id="PF12710">
    <property type="entry name" value="HAD"/>
    <property type="match status" value="1"/>
</dbReference>
<dbReference type="EMBL" id="CAGS01000063">
    <property type="protein sequence ID" value="CCF82770.1"/>
    <property type="molecule type" value="Genomic_DNA"/>
</dbReference>
<dbReference type="Gene3D" id="1.20.1440.100">
    <property type="entry name" value="SG protein - dephosphorylation function"/>
    <property type="match status" value="1"/>
</dbReference>
<keyword evidence="5" id="KW-1185">Reference proteome</keyword>
<dbReference type="RefSeq" id="WP_008475161.1">
    <property type="nucleotide sequence ID" value="NZ_CAGS01000063.1"/>
</dbReference>
<dbReference type="InterPro" id="IPR036412">
    <property type="entry name" value="HAD-like_sf"/>
</dbReference>
<dbReference type="PANTHER" id="PTHR43344:SF13">
    <property type="entry name" value="PHOSPHATASE RV3661-RELATED"/>
    <property type="match status" value="1"/>
</dbReference>
<evidence type="ECO:0000256" key="1">
    <source>
        <dbReference type="ARBA" id="ARBA00022723"/>
    </source>
</evidence>
<dbReference type="SUPFAM" id="SSF56784">
    <property type="entry name" value="HAD-like"/>
    <property type="match status" value="1"/>
</dbReference>
<dbReference type="GO" id="GO:0046872">
    <property type="term" value="F:metal ion binding"/>
    <property type="evidence" value="ECO:0007669"/>
    <property type="project" value="UniProtKB-KW"/>
</dbReference>
<name>I4EDK8_9BACT</name>
<dbReference type="InterPro" id="IPR050582">
    <property type="entry name" value="HAD-like_SerB"/>
</dbReference>
<sequence>MIAAVFDVDRTLLPGTTAERLFLRYLVRERVLGARAAIETLRFAVAGGYRHPFQAIREHRPYFRGQRSAGMKELGRRCFEDVIRPRLAGSGIERVRYHREAGHRTVLLSGSVPFVLQPMALELGVDDLICSRLDEADGRLTGRLVGLHPYGAAKASLIRRFAEKERVDLGASFCYADHHSDEGILRLFGHPVCINPSNRLRGIAQRLGWPVEEFR</sequence>
<protein>
    <recommendedName>
        <fullName evidence="6">HAD-IB family hydrolase</fullName>
    </recommendedName>
</protein>
<keyword evidence="1" id="KW-0479">Metal-binding</keyword>
<proteinExistence type="predicted"/>
<accession>I4EDK8</accession>